<protein>
    <submittedName>
        <fullName evidence="1">Uncharacterized protein</fullName>
    </submittedName>
</protein>
<name>A0ACC2UDR0_9FUNG</name>
<reference evidence="1" key="1">
    <citation type="submission" date="2022-04" db="EMBL/GenBank/DDBJ databases">
        <title>Genome of the entomopathogenic fungus Entomophthora muscae.</title>
        <authorList>
            <person name="Elya C."/>
            <person name="Lovett B.R."/>
            <person name="Lee E."/>
            <person name="Macias A.M."/>
            <person name="Hajek A.E."/>
            <person name="De Bivort B.L."/>
            <person name="Kasson M.T."/>
            <person name="De Fine Licht H.H."/>
            <person name="Stajich J.E."/>
        </authorList>
    </citation>
    <scope>NUCLEOTIDE SEQUENCE</scope>
    <source>
        <strain evidence="1">Berkeley</strain>
    </source>
</reference>
<gene>
    <name evidence="1" type="ORF">DSO57_1016347</name>
</gene>
<comment type="caution">
    <text evidence="1">The sequence shown here is derived from an EMBL/GenBank/DDBJ whole genome shotgun (WGS) entry which is preliminary data.</text>
</comment>
<proteinExistence type="predicted"/>
<dbReference type="Proteomes" id="UP001165960">
    <property type="component" value="Unassembled WGS sequence"/>
</dbReference>
<dbReference type="EMBL" id="QTSX02000776">
    <property type="protein sequence ID" value="KAJ9085194.1"/>
    <property type="molecule type" value="Genomic_DNA"/>
</dbReference>
<sequence>MLTFFIFLGIRAVTSSLNTSFTQPPPTRAFAVPTFARNETPQPSLNSTPSTTSQSSTLGYGVSTGSLMLEARPEPTSSGPEFNRLRVIEPATAHNFRAGFIIGKEMRVVWNYTKPTPPKLLRIYAQRPSSDGMIVYPISSAWPGDQLELKWNTAEYQLHPAVPQLVAAYDYMLVFEDASDQKTIPTQTMPFFLYFNSILHGNL</sequence>
<organism evidence="1 2">
    <name type="scientific">Entomophthora muscae</name>
    <dbReference type="NCBI Taxonomy" id="34485"/>
    <lineage>
        <taxon>Eukaryota</taxon>
        <taxon>Fungi</taxon>
        <taxon>Fungi incertae sedis</taxon>
        <taxon>Zoopagomycota</taxon>
        <taxon>Entomophthoromycotina</taxon>
        <taxon>Entomophthoromycetes</taxon>
        <taxon>Entomophthorales</taxon>
        <taxon>Entomophthoraceae</taxon>
        <taxon>Entomophthora</taxon>
    </lineage>
</organism>
<evidence type="ECO:0000313" key="2">
    <source>
        <dbReference type="Proteomes" id="UP001165960"/>
    </source>
</evidence>
<evidence type="ECO:0000313" key="1">
    <source>
        <dbReference type="EMBL" id="KAJ9085194.1"/>
    </source>
</evidence>
<keyword evidence="2" id="KW-1185">Reference proteome</keyword>
<accession>A0ACC2UDR0</accession>